<sequence>MKANRLIGVALIALGVTVFVCQGITYTTREKAVDLGPIQVTTEQTRTIPLSPIMGSVALVGGVLLLLFEARR</sequence>
<keyword evidence="1" id="KW-0472">Membrane</keyword>
<feature type="transmembrane region" description="Helical" evidence="1">
    <location>
        <begin position="47"/>
        <end position="68"/>
    </location>
</feature>
<dbReference type="KEGG" id="aram:KAR29_10780"/>
<keyword evidence="1" id="KW-1133">Transmembrane helix</keyword>
<keyword evidence="3" id="KW-1185">Reference proteome</keyword>
<name>A0A9Q7EZ43_9BACT</name>
<keyword evidence="1" id="KW-0812">Transmembrane</keyword>
<dbReference type="Proteomes" id="UP000671879">
    <property type="component" value="Chromosome"/>
</dbReference>
<gene>
    <name evidence="2" type="ORF">KAR29_10780</name>
</gene>
<protein>
    <submittedName>
        <fullName evidence="2">DUF3185 domain-containing protein</fullName>
    </submittedName>
</protein>
<reference evidence="3" key="1">
    <citation type="submission" date="2021-04" db="EMBL/GenBank/DDBJ databases">
        <title>A novel Synergistetes isolate from a pyrite-forming mixed culture.</title>
        <authorList>
            <person name="Bunk B."/>
            <person name="Sproer C."/>
            <person name="Spring S."/>
            <person name="Pester M."/>
        </authorList>
    </citation>
    <scope>NUCLEOTIDE SEQUENCE [LARGE SCALE GENOMIC DNA]</scope>
    <source>
        <strain evidence="3">J.5.4.2-T.3.5.2</strain>
    </source>
</reference>
<dbReference type="EMBL" id="CP072943">
    <property type="protein sequence ID" value="QTX31812.1"/>
    <property type="molecule type" value="Genomic_DNA"/>
</dbReference>
<evidence type="ECO:0000313" key="2">
    <source>
        <dbReference type="EMBL" id="QTX31812.1"/>
    </source>
</evidence>
<proteinExistence type="predicted"/>
<dbReference type="AlphaFoldDB" id="A0A9Q7EZ43"/>
<dbReference type="RefSeq" id="WP_274372999.1">
    <property type="nucleotide sequence ID" value="NZ_CP072943.1"/>
</dbReference>
<evidence type="ECO:0000313" key="3">
    <source>
        <dbReference type="Proteomes" id="UP000671879"/>
    </source>
</evidence>
<evidence type="ECO:0000256" key="1">
    <source>
        <dbReference type="SAM" id="Phobius"/>
    </source>
</evidence>
<accession>A0A9Q7EZ43</accession>
<organism evidence="2 3">
    <name type="scientific">Aminithiophilus ramosus</name>
    <dbReference type="NCBI Taxonomy" id="3029084"/>
    <lineage>
        <taxon>Bacteria</taxon>
        <taxon>Thermotogati</taxon>
        <taxon>Synergistota</taxon>
        <taxon>Synergistia</taxon>
        <taxon>Synergistales</taxon>
        <taxon>Aminithiophilaceae</taxon>
        <taxon>Aminithiophilus</taxon>
    </lineage>
</organism>